<dbReference type="OrthoDB" id="6679728at2"/>
<dbReference type="Gene3D" id="2.40.160.60">
    <property type="entry name" value="Outer membrane protein transport protein (OMPP1/FadL/TodX)"/>
    <property type="match status" value="1"/>
</dbReference>
<dbReference type="EMBL" id="FOJB01000001">
    <property type="protein sequence ID" value="SEW17427.1"/>
    <property type="molecule type" value="Genomic_DNA"/>
</dbReference>
<reference evidence="2 3" key="1">
    <citation type="submission" date="2016-10" db="EMBL/GenBank/DDBJ databases">
        <authorList>
            <person name="de Groot N.N."/>
        </authorList>
    </citation>
    <scope>NUCLEOTIDE SEQUENCE [LARGE SCALE GENOMIC DNA]</scope>
    <source>
        <strain evidence="2 3">DSM 29439</strain>
    </source>
</reference>
<proteinExistence type="predicted"/>
<evidence type="ECO:0000313" key="2">
    <source>
        <dbReference type="EMBL" id="SEW17427.1"/>
    </source>
</evidence>
<name>A0A1I0PSM5_9RHOB</name>
<evidence type="ECO:0000256" key="1">
    <source>
        <dbReference type="SAM" id="SignalP"/>
    </source>
</evidence>
<keyword evidence="3" id="KW-1185">Reference proteome</keyword>
<dbReference type="SUPFAM" id="SSF56935">
    <property type="entry name" value="Porins"/>
    <property type="match status" value="1"/>
</dbReference>
<organism evidence="2 3">
    <name type="scientific">Aliiroseovarius sediminilitoris</name>
    <dbReference type="NCBI Taxonomy" id="1173584"/>
    <lineage>
        <taxon>Bacteria</taxon>
        <taxon>Pseudomonadati</taxon>
        <taxon>Pseudomonadota</taxon>
        <taxon>Alphaproteobacteria</taxon>
        <taxon>Rhodobacterales</taxon>
        <taxon>Paracoccaceae</taxon>
        <taxon>Aliiroseovarius</taxon>
    </lineage>
</organism>
<dbReference type="STRING" id="1173584.SAMN05444851_1867"/>
<feature type="signal peptide" evidence="1">
    <location>
        <begin position="1"/>
        <end position="21"/>
    </location>
</feature>
<dbReference type="Proteomes" id="UP000199650">
    <property type="component" value="Unassembled WGS sequence"/>
</dbReference>
<dbReference type="RefSeq" id="WP_143064317.1">
    <property type="nucleotide sequence ID" value="NZ_FOJB01000001.1"/>
</dbReference>
<protein>
    <submittedName>
        <fullName evidence="2">Long-chain fatty acid transport protein</fullName>
    </submittedName>
</protein>
<gene>
    <name evidence="2" type="ORF">SAMN05444851_1867</name>
</gene>
<accession>A0A1I0PSM5</accession>
<feature type="chain" id="PRO_5011617675" evidence="1">
    <location>
        <begin position="22"/>
        <end position="352"/>
    </location>
</feature>
<keyword evidence="1" id="KW-0732">Signal</keyword>
<evidence type="ECO:0000313" key="3">
    <source>
        <dbReference type="Proteomes" id="UP000199650"/>
    </source>
</evidence>
<sequence length="352" mass="36964">MNKLTLTTAALFTAAATTAQAGIDRSDQDISILFEEGNYLSFSYANVSPTIEGVGAGVFPISQSAVDFSMFSLGYKTQLNDNLSLALIWDQPFGASIQYIDAPLAPGMAEVKSSALTGILRYEMGNGFSVHGGVRAQKVSGEIISSLGALSAESGNEWGGLVGVAYEKPEIALRVALTYFTSVDHALTGFRATPFGVDAVTGSVTMPEAFNLDFQTGIAENTLVFGSIRHAMWDGISLDTTGPAFGDANWVNFVEDITSYELGIGRRLNDNWSVSLSVGYENGMDTGATFLAPAGASKSVALGAKYTQGNYDISAGVQYTKFDSKTVTSGGLPVVYDGGSAVAVGVKMGLRF</sequence>
<dbReference type="AlphaFoldDB" id="A0A1I0PSM5"/>